<evidence type="ECO:0000259" key="3">
    <source>
        <dbReference type="PROSITE" id="PS51186"/>
    </source>
</evidence>
<dbReference type="RefSeq" id="WP_377111606.1">
    <property type="nucleotide sequence ID" value="NZ_JBHTHZ010000002.1"/>
</dbReference>
<sequence>MNIRLATLTDIPKIMLLIKEVVPIMRESGNLQWDDTYPNPAVFENDIALGQLWVAEVNSHIAGVSAITTEQYPEYAEVGLDINEVAVVTHRLAVSPRFRGQGIAAALMLQAEEVARQLQIDVLRVDTNTQNLATQKLFPKMGYEFKGEMNLKFRPGLKFVCFEKRLPTQNIS</sequence>
<dbReference type="InterPro" id="IPR000182">
    <property type="entry name" value="GNAT_dom"/>
</dbReference>
<keyword evidence="5" id="KW-1185">Reference proteome</keyword>
<dbReference type="CDD" id="cd04301">
    <property type="entry name" value="NAT_SF"/>
    <property type="match status" value="1"/>
</dbReference>
<dbReference type="Gene3D" id="3.40.630.30">
    <property type="match status" value="1"/>
</dbReference>
<protein>
    <submittedName>
        <fullName evidence="4">GNAT family N-acetyltransferase</fullName>
        <ecNumber evidence="4">2.3.-.-</ecNumber>
    </submittedName>
</protein>
<gene>
    <name evidence="4" type="ORF">ACFQZX_04110</name>
</gene>
<dbReference type="EC" id="2.3.-.-" evidence="4"/>
<evidence type="ECO:0000313" key="4">
    <source>
        <dbReference type="EMBL" id="MFD0792785.1"/>
    </source>
</evidence>
<accession>A0ABW3APL9</accession>
<dbReference type="PROSITE" id="PS51186">
    <property type="entry name" value="GNAT"/>
    <property type="match status" value="1"/>
</dbReference>
<dbReference type="InterPro" id="IPR016181">
    <property type="entry name" value="Acyl_CoA_acyltransferase"/>
</dbReference>
<feature type="domain" description="N-acetyltransferase" evidence="3">
    <location>
        <begin position="1"/>
        <end position="167"/>
    </location>
</feature>
<evidence type="ECO:0000256" key="2">
    <source>
        <dbReference type="ARBA" id="ARBA00023315"/>
    </source>
</evidence>
<name>A0ABW3APL9_9SPHI</name>
<comment type="caution">
    <text evidence="4">The sequence shown here is derived from an EMBL/GenBank/DDBJ whole genome shotgun (WGS) entry which is preliminary data.</text>
</comment>
<dbReference type="Proteomes" id="UP001597010">
    <property type="component" value="Unassembled WGS sequence"/>
</dbReference>
<keyword evidence="1 4" id="KW-0808">Transferase</keyword>
<dbReference type="EMBL" id="JBHTHZ010000002">
    <property type="protein sequence ID" value="MFD0792785.1"/>
    <property type="molecule type" value="Genomic_DNA"/>
</dbReference>
<reference evidence="5" key="1">
    <citation type="journal article" date="2019" name="Int. J. Syst. Evol. Microbiol.">
        <title>The Global Catalogue of Microorganisms (GCM) 10K type strain sequencing project: providing services to taxonomists for standard genome sequencing and annotation.</title>
        <authorList>
            <consortium name="The Broad Institute Genomics Platform"/>
            <consortium name="The Broad Institute Genome Sequencing Center for Infectious Disease"/>
            <person name="Wu L."/>
            <person name="Ma J."/>
        </authorList>
    </citation>
    <scope>NUCLEOTIDE SEQUENCE [LARGE SCALE GENOMIC DNA]</scope>
    <source>
        <strain evidence="5">CCUG 61484</strain>
    </source>
</reference>
<evidence type="ECO:0000313" key="5">
    <source>
        <dbReference type="Proteomes" id="UP001597010"/>
    </source>
</evidence>
<proteinExistence type="predicted"/>
<keyword evidence="2 4" id="KW-0012">Acyltransferase</keyword>
<dbReference type="GO" id="GO:0016746">
    <property type="term" value="F:acyltransferase activity"/>
    <property type="evidence" value="ECO:0007669"/>
    <property type="project" value="UniProtKB-KW"/>
</dbReference>
<organism evidence="4 5">
    <name type="scientific">Mucilaginibacter litoreus</name>
    <dbReference type="NCBI Taxonomy" id="1048221"/>
    <lineage>
        <taxon>Bacteria</taxon>
        <taxon>Pseudomonadati</taxon>
        <taxon>Bacteroidota</taxon>
        <taxon>Sphingobacteriia</taxon>
        <taxon>Sphingobacteriales</taxon>
        <taxon>Sphingobacteriaceae</taxon>
        <taxon>Mucilaginibacter</taxon>
    </lineage>
</organism>
<dbReference type="Pfam" id="PF00583">
    <property type="entry name" value="Acetyltransf_1"/>
    <property type="match status" value="1"/>
</dbReference>
<dbReference type="PANTHER" id="PTHR43877">
    <property type="entry name" value="AMINOALKYLPHOSPHONATE N-ACETYLTRANSFERASE-RELATED-RELATED"/>
    <property type="match status" value="1"/>
</dbReference>
<dbReference type="InterPro" id="IPR050832">
    <property type="entry name" value="Bact_Acetyltransf"/>
</dbReference>
<evidence type="ECO:0000256" key="1">
    <source>
        <dbReference type="ARBA" id="ARBA00022679"/>
    </source>
</evidence>
<dbReference type="SUPFAM" id="SSF55729">
    <property type="entry name" value="Acyl-CoA N-acyltransferases (Nat)"/>
    <property type="match status" value="1"/>
</dbReference>